<sequence>MLEAIGEHAQPFGTNPQASGGPLPDAVSIERLMADEEARDGLLKDARYRGLETQRKALLSETREKLEHRRAQIERQLRQLAVLERGDQREEVH</sequence>
<gene>
    <name evidence="3" type="ORF">ACFFLM_08050</name>
</gene>
<dbReference type="RefSeq" id="WP_380007855.1">
    <property type="nucleotide sequence ID" value="NZ_JBHLYR010000025.1"/>
</dbReference>
<reference evidence="3 4" key="1">
    <citation type="submission" date="2024-09" db="EMBL/GenBank/DDBJ databases">
        <authorList>
            <person name="Sun Q."/>
            <person name="Mori K."/>
        </authorList>
    </citation>
    <scope>NUCLEOTIDE SEQUENCE [LARGE SCALE GENOMIC DNA]</scope>
    <source>
        <strain evidence="3 4">JCM 13503</strain>
    </source>
</reference>
<dbReference type="EMBL" id="JBHLYR010000025">
    <property type="protein sequence ID" value="MFB9991917.1"/>
    <property type="molecule type" value="Genomic_DNA"/>
</dbReference>
<name>A0ABV6AWN6_9DEIO</name>
<comment type="caution">
    <text evidence="3">The sequence shown here is derived from an EMBL/GenBank/DDBJ whole genome shotgun (WGS) entry which is preliminary data.</text>
</comment>
<evidence type="ECO:0000256" key="1">
    <source>
        <dbReference type="SAM" id="Coils"/>
    </source>
</evidence>
<feature type="coiled-coil region" evidence="1">
    <location>
        <begin position="56"/>
        <end position="83"/>
    </location>
</feature>
<protein>
    <submittedName>
        <fullName evidence="3">Uncharacterized protein</fullName>
    </submittedName>
</protein>
<feature type="region of interest" description="Disordered" evidence="2">
    <location>
        <begin position="1"/>
        <end position="27"/>
    </location>
</feature>
<organism evidence="3 4">
    <name type="scientific">Deinococcus oregonensis</name>
    <dbReference type="NCBI Taxonomy" id="1805970"/>
    <lineage>
        <taxon>Bacteria</taxon>
        <taxon>Thermotogati</taxon>
        <taxon>Deinococcota</taxon>
        <taxon>Deinococci</taxon>
        <taxon>Deinococcales</taxon>
        <taxon>Deinococcaceae</taxon>
        <taxon>Deinococcus</taxon>
    </lineage>
</organism>
<accession>A0ABV6AWN6</accession>
<keyword evidence="1" id="KW-0175">Coiled coil</keyword>
<evidence type="ECO:0000256" key="2">
    <source>
        <dbReference type="SAM" id="MobiDB-lite"/>
    </source>
</evidence>
<dbReference type="Proteomes" id="UP001589733">
    <property type="component" value="Unassembled WGS sequence"/>
</dbReference>
<proteinExistence type="predicted"/>
<evidence type="ECO:0000313" key="3">
    <source>
        <dbReference type="EMBL" id="MFB9991917.1"/>
    </source>
</evidence>
<keyword evidence="4" id="KW-1185">Reference proteome</keyword>
<evidence type="ECO:0000313" key="4">
    <source>
        <dbReference type="Proteomes" id="UP001589733"/>
    </source>
</evidence>